<keyword evidence="2 3" id="KW-0143">Chaperone</keyword>
<evidence type="ECO:0000256" key="1">
    <source>
        <dbReference type="ARBA" id="ARBA00022988"/>
    </source>
</evidence>
<evidence type="ECO:0000313" key="4">
    <source>
        <dbReference type="EMBL" id="PZO44076.1"/>
    </source>
</evidence>
<dbReference type="GO" id="GO:0005737">
    <property type="term" value="C:cytoplasm"/>
    <property type="evidence" value="ECO:0007669"/>
    <property type="project" value="UniProtKB-SubCell"/>
</dbReference>
<keyword evidence="3" id="KW-0963">Cytoplasm</keyword>
<dbReference type="HAMAP" id="MF_01385">
    <property type="entry name" value="UreF"/>
    <property type="match status" value="1"/>
</dbReference>
<dbReference type="GO" id="GO:0016151">
    <property type="term" value="F:nickel cation binding"/>
    <property type="evidence" value="ECO:0007669"/>
    <property type="project" value="UniProtKB-UniRule"/>
</dbReference>
<dbReference type="PANTHER" id="PTHR33620:SF1">
    <property type="entry name" value="UREASE ACCESSORY PROTEIN F"/>
    <property type="match status" value="1"/>
</dbReference>
<reference evidence="5" key="1">
    <citation type="submission" date="2018-04" db="EMBL/GenBank/DDBJ databases">
        <authorList>
            <person name="Cornet L."/>
        </authorList>
    </citation>
    <scope>NUCLEOTIDE SEQUENCE [LARGE SCALE GENOMIC DNA]</scope>
</reference>
<dbReference type="PIRSF" id="PIRSF009467">
    <property type="entry name" value="Ureas_acces_UreF"/>
    <property type="match status" value="1"/>
</dbReference>
<evidence type="ECO:0000313" key="5">
    <source>
        <dbReference type="Proteomes" id="UP000249081"/>
    </source>
</evidence>
<dbReference type="Gene3D" id="1.10.4190.10">
    <property type="entry name" value="Urease accessory protein UreF"/>
    <property type="match status" value="1"/>
</dbReference>
<proteinExistence type="inferred from homology"/>
<comment type="caution">
    <text evidence="4">The sequence shown here is derived from an EMBL/GenBank/DDBJ whole genome shotgun (WGS) entry which is preliminary data.</text>
</comment>
<name>A0A2W4WGW6_9CYAN</name>
<comment type="function">
    <text evidence="3">Required for maturation of urease via the functional incorporation of the urease nickel metallocenter.</text>
</comment>
<sequence length="237" mass="25263">MTTTSAQALLRLLQLTSPALPVGAYSYSEGLETLVEQRVIATPKDMVAWLEQELASGMVAIDSAAVGLIYKAATHGGLDSTGEPANGEAIAAINHELSALRDSEETRQQSLAMGRSLVRMATHLHPDLKPWFSAAGNPCNFAVAFALVAARWEIDGRSAVLGYLHSWAANLITSAVKLVPLGQTVGQEMLLGLYPALEAAGDRALSTQALDEISLSSWGTSLATMQHEALYTRLFRS</sequence>
<dbReference type="InterPro" id="IPR038277">
    <property type="entry name" value="UreF_sf"/>
</dbReference>
<dbReference type="Pfam" id="PF01730">
    <property type="entry name" value="UreF"/>
    <property type="match status" value="1"/>
</dbReference>
<dbReference type="PANTHER" id="PTHR33620">
    <property type="entry name" value="UREASE ACCESSORY PROTEIN F"/>
    <property type="match status" value="1"/>
</dbReference>
<dbReference type="EMBL" id="QBMN01000020">
    <property type="protein sequence ID" value="PZO44076.1"/>
    <property type="molecule type" value="Genomic_DNA"/>
</dbReference>
<evidence type="ECO:0000256" key="2">
    <source>
        <dbReference type="ARBA" id="ARBA00023186"/>
    </source>
</evidence>
<organism evidence="4 5">
    <name type="scientific">Shackletoniella antarctica</name>
    <dbReference type="NCBI Taxonomy" id="268115"/>
    <lineage>
        <taxon>Bacteria</taxon>
        <taxon>Bacillati</taxon>
        <taxon>Cyanobacteriota</taxon>
        <taxon>Cyanophyceae</taxon>
        <taxon>Oculatellales</taxon>
        <taxon>Oculatellaceae</taxon>
        <taxon>Shackletoniella</taxon>
    </lineage>
</organism>
<gene>
    <name evidence="3" type="primary">ureF</name>
    <name evidence="4" type="ORF">DCF17_04675</name>
</gene>
<dbReference type="InterPro" id="IPR002639">
    <property type="entry name" value="UreF"/>
</dbReference>
<accession>A0A2W4WGW6</accession>
<keyword evidence="1 3" id="KW-0996">Nickel insertion</keyword>
<evidence type="ECO:0000256" key="3">
    <source>
        <dbReference type="HAMAP-Rule" id="MF_01385"/>
    </source>
</evidence>
<protein>
    <recommendedName>
        <fullName evidence="3">Urease accessory protein UreF</fullName>
    </recommendedName>
</protein>
<comment type="subcellular location">
    <subcellularLocation>
        <location evidence="3">Cytoplasm</location>
    </subcellularLocation>
</comment>
<comment type="subunit">
    <text evidence="3">UreD, UreF and UreG form a complex that acts as a GTP-hydrolysis-dependent molecular chaperone, activating the urease apoprotein by helping to assemble the nickel containing metallocenter of UreC. The UreE protein probably delivers the nickel.</text>
</comment>
<dbReference type="Proteomes" id="UP000249081">
    <property type="component" value="Unassembled WGS sequence"/>
</dbReference>
<comment type="similarity">
    <text evidence="3">Belongs to the UreF family.</text>
</comment>
<reference evidence="4 5" key="2">
    <citation type="submission" date="2018-06" db="EMBL/GenBank/DDBJ databases">
        <title>Metagenomic assembly of (sub)arctic Cyanobacteria and their associated microbiome from non-axenic cultures.</title>
        <authorList>
            <person name="Baurain D."/>
        </authorList>
    </citation>
    <scope>NUCLEOTIDE SEQUENCE [LARGE SCALE GENOMIC DNA]</scope>
    <source>
        <strain evidence="4">ULC041bin1</strain>
    </source>
</reference>
<dbReference type="AlphaFoldDB" id="A0A2W4WGW6"/>